<accession>A0A4R5K7C3</accession>
<comment type="function">
    <text evidence="4">Involved in the oxidation of myo-inositol (MI) to 2-keto-myo-inositol (2KMI or 2-inosose).</text>
</comment>
<gene>
    <name evidence="4" type="primary">iolG</name>
    <name evidence="7" type="ORF">E1809_21890</name>
</gene>
<dbReference type="GO" id="GO:0019310">
    <property type="term" value="P:inositol catabolic process"/>
    <property type="evidence" value="ECO:0007669"/>
    <property type="project" value="UniProtKB-UniRule"/>
</dbReference>
<evidence type="ECO:0000256" key="4">
    <source>
        <dbReference type="HAMAP-Rule" id="MF_01671"/>
    </source>
</evidence>
<dbReference type="InterPro" id="IPR000683">
    <property type="entry name" value="Gfo/Idh/MocA-like_OxRdtase_N"/>
</dbReference>
<dbReference type="Gene3D" id="3.40.50.720">
    <property type="entry name" value="NAD(P)-binding Rossmann-like Domain"/>
    <property type="match status" value="1"/>
</dbReference>
<dbReference type="PANTHER" id="PTHR43593">
    <property type="match status" value="1"/>
</dbReference>
<organism evidence="7 8">
    <name type="scientific">Arthrobacter terricola</name>
    <dbReference type="NCBI Taxonomy" id="2547396"/>
    <lineage>
        <taxon>Bacteria</taxon>
        <taxon>Bacillati</taxon>
        <taxon>Actinomycetota</taxon>
        <taxon>Actinomycetes</taxon>
        <taxon>Micrococcales</taxon>
        <taxon>Micrococcaceae</taxon>
        <taxon>Arthrobacter</taxon>
    </lineage>
</organism>
<feature type="domain" description="Gfo/Idh/MocA-like oxidoreductase N-terminal" evidence="5">
    <location>
        <begin position="3"/>
        <end position="124"/>
    </location>
</feature>
<dbReference type="RefSeq" id="WP_133206373.1">
    <property type="nucleotide sequence ID" value="NZ_SMRU01000034.1"/>
</dbReference>
<dbReference type="Proteomes" id="UP000295511">
    <property type="component" value="Unassembled WGS sequence"/>
</dbReference>
<dbReference type="PANTHER" id="PTHR43593:SF1">
    <property type="entry name" value="INOSITOL 2-DEHYDROGENASE"/>
    <property type="match status" value="1"/>
</dbReference>
<dbReference type="AlphaFoldDB" id="A0A4R5K7C3"/>
<dbReference type="EC" id="1.1.1.18" evidence="4"/>
<dbReference type="InterPro" id="IPR050424">
    <property type="entry name" value="Gfo-Idh-MocA_inositol_DH"/>
</dbReference>
<dbReference type="OrthoDB" id="256869at2"/>
<evidence type="ECO:0000256" key="2">
    <source>
        <dbReference type="ARBA" id="ARBA00023002"/>
    </source>
</evidence>
<comment type="catalytic activity">
    <reaction evidence="4">
        <text>myo-inositol + NAD(+) = scyllo-inosose + NADH + H(+)</text>
        <dbReference type="Rhea" id="RHEA:16949"/>
        <dbReference type="ChEBI" id="CHEBI:15378"/>
        <dbReference type="ChEBI" id="CHEBI:17268"/>
        <dbReference type="ChEBI" id="CHEBI:17811"/>
        <dbReference type="ChEBI" id="CHEBI:57540"/>
        <dbReference type="ChEBI" id="CHEBI:57945"/>
        <dbReference type="EC" id="1.1.1.18"/>
    </reaction>
</comment>
<evidence type="ECO:0000256" key="3">
    <source>
        <dbReference type="ARBA" id="ARBA00023027"/>
    </source>
</evidence>
<proteinExistence type="inferred from homology"/>
<keyword evidence="8" id="KW-1185">Reference proteome</keyword>
<dbReference type="GO" id="GO:0050112">
    <property type="term" value="F:inositol 2-dehydrogenase (NAD+) activity"/>
    <property type="evidence" value="ECO:0007669"/>
    <property type="project" value="UniProtKB-UniRule"/>
</dbReference>
<evidence type="ECO:0000313" key="7">
    <source>
        <dbReference type="EMBL" id="TDF90993.1"/>
    </source>
</evidence>
<sequence length="337" mass="36699">MTLRIGVIGVGMIGQDHIRRLTEVLSGGRVVAVSDVDHDRARKIASALPGCTSHVTGEELIADPNVDAVVVTTWGPTHEEFVLAAIEAGKPVFCEKPLATTREACERIMSAESGAGQRLVQVGFMRRFDASYRALKDAVDSGRIGAALMMHCAHRMPEAAPNYTSEMAITDCLIHEIDLVRWLFNDEIAAVRVLKPRGNSNTQEGVDDPLFVLIELGSGILVDVEVSANIRYGYDIRGEVVGESGTVALADNTDVVLKQGAHYSGRVPSDWRERFIRAYDIEFQEWIDNLAANKPPAGPTSWDGYAATAVADAAIEAMRTGNRKTVMLATKPDFYQD</sequence>
<dbReference type="Pfam" id="PF02894">
    <property type="entry name" value="GFO_IDH_MocA_C"/>
    <property type="match status" value="1"/>
</dbReference>
<dbReference type="SUPFAM" id="SSF51735">
    <property type="entry name" value="NAD(P)-binding Rossmann-fold domains"/>
    <property type="match status" value="1"/>
</dbReference>
<evidence type="ECO:0000256" key="1">
    <source>
        <dbReference type="ARBA" id="ARBA00010928"/>
    </source>
</evidence>
<dbReference type="HAMAP" id="MF_01671">
    <property type="entry name" value="IolG"/>
    <property type="match status" value="1"/>
</dbReference>
<evidence type="ECO:0000313" key="8">
    <source>
        <dbReference type="Proteomes" id="UP000295511"/>
    </source>
</evidence>
<keyword evidence="3 4" id="KW-0520">NAD</keyword>
<comment type="similarity">
    <text evidence="1 4">Belongs to the Gfo/Idh/MocA family.</text>
</comment>
<dbReference type="EMBL" id="SMRU01000034">
    <property type="protein sequence ID" value="TDF90993.1"/>
    <property type="molecule type" value="Genomic_DNA"/>
</dbReference>
<dbReference type="InterPro" id="IPR036291">
    <property type="entry name" value="NAD(P)-bd_dom_sf"/>
</dbReference>
<dbReference type="Gene3D" id="3.30.360.10">
    <property type="entry name" value="Dihydrodipicolinate Reductase, domain 2"/>
    <property type="match status" value="1"/>
</dbReference>
<dbReference type="InterPro" id="IPR004104">
    <property type="entry name" value="Gfo/Idh/MocA-like_OxRdtase_C"/>
</dbReference>
<dbReference type="SUPFAM" id="SSF55347">
    <property type="entry name" value="Glyceraldehyde-3-phosphate dehydrogenase-like, C-terminal domain"/>
    <property type="match status" value="1"/>
</dbReference>
<dbReference type="InterPro" id="IPR023794">
    <property type="entry name" value="MI/DCI_dehydrogenase"/>
</dbReference>
<evidence type="ECO:0000259" key="5">
    <source>
        <dbReference type="Pfam" id="PF01408"/>
    </source>
</evidence>
<dbReference type="GO" id="GO:0000166">
    <property type="term" value="F:nucleotide binding"/>
    <property type="evidence" value="ECO:0007669"/>
    <property type="project" value="InterPro"/>
</dbReference>
<evidence type="ECO:0000259" key="6">
    <source>
        <dbReference type="Pfam" id="PF02894"/>
    </source>
</evidence>
<protein>
    <recommendedName>
        <fullName evidence="4">Inositol 2-dehydrogenase</fullName>
        <ecNumber evidence="4">1.1.1.18</ecNumber>
    </recommendedName>
    <alternativeName>
        <fullName evidence="4">Myo-inositol 2-dehydrogenase</fullName>
        <shortName evidence="4">MI 2-dehydrogenase</shortName>
    </alternativeName>
</protein>
<comment type="subunit">
    <text evidence="4">Homotetramer.</text>
</comment>
<reference evidence="7 8" key="1">
    <citation type="submission" date="2019-03" db="EMBL/GenBank/DDBJ databases">
        <title>Whole genome sequence of Arthrobacter sp JH1-1.</title>
        <authorList>
            <person name="Trinh H.N."/>
        </authorList>
    </citation>
    <scope>NUCLEOTIDE SEQUENCE [LARGE SCALE GENOMIC DNA]</scope>
    <source>
        <strain evidence="7 8">JH1-1</strain>
    </source>
</reference>
<keyword evidence="2 4" id="KW-0560">Oxidoreductase</keyword>
<comment type="caution">
    <text evidence="7">The sequence shown here is derived from an EMBL/GenBank/DDBJ whole genome shotgun (WGS) entry which is preliminary data.</text>
</comment>
<feature type="domain" description="Gfo/Idh/MocA-like oxidoreductase C-terminal" evidence="6">
    <location>
        <begin position="136"/>
        <end position="326"/>
    </location>
</feature>
<name>A0A4R5K7C3_9MICC</name>
<dbReference type="Pfam" id="PF01408">
    <property type="entry name" value="GFO_IDH_MocA"/>
    <property type="match status" value="1"/>
</dbReference>